<evidence type="ECO:0000313" key="2">
    <source>
        <dbReference type="EMBL" id="GGE57447.1"/>
    </source>
</evidence>
<dbReference type="NCBIfam" id="TIGR01409">
    <property type="entry name" value="TAT_signal_seq"/>
    <property type="match status" value="1"/>
</dbReference>
<feature type="compositionally biased region" description="Basic and acidic residues" evidence="1">
    <location>
        <begin position="28"/>
        <end position="39"/>
    </location>
</feature>
<sequence length="204" mass="23040">MITRRKFLKTAAASTAATPLAENAGATPDERSADRSRRPLRAEPRRRIIFAKSAPNGALRLYSDGSPDPRPLIRTEALEREFGKGIEQSLRQPDHWRMIDEGWFKGDELFELNDLGSWSYAVWKANYHPECEAHDLLFEFFRSGMFPGGGINKEFDLAFSEHPCTPRFATVTLLNENRLTKLATRVAALTEWVSIARDAWGSDG</sequence>
<dbReference type="RefSeq" id="WP_143226515.1">
    <property type="nucleotide sequence ID" value="NZ_BMKN01000002.1"/>
</dbReference>
<dbReference type="Proteomes" id="UP000606730">
    <property type="component" value="Unassembled WGS sequence"/>
</dbReference>
<reference evidence="2" key="2">
    <citation type="submission" date="2020-09" db="EMBL/GenBank/DDBJ databases">
        <authorList>
            <person name="Sun Q."/>
            <person name="Zhou Y."/>
        </authorList>
    </citation>
    <scope>NUCLEOTIDE SEQUENCE</scope>
    <source>
        <strain evidence="2">CGMCC 1.16012</strain>
    </source>
</reference>
<feature type="compositionally biased region" description="Low complexity" evidence="1">
    <location>
        <begin position="10"/>
        <end position="24"/>
    </location>
</feature>
<reference evidence="2" key="1">
    <citation type="journal article" date="2014" name="Int. J. Syst. Evol. Microbiol.">
        <title>Complete genome sequence of Corynebacterium casei LMG S-19264T (=DSM 44701T), isolated from a smear-ripened cheese.</title>
        <authorList>
            <consortium name="US DOE Joint Genome Institute (JGI-PGF)"/>
            <person name="Walter F."/>
            <person name="Albersmeier A."/>
            <person name="Kalinowski J."/>
            <person name="Ruckert C."/>
        </authorList>
    </citation>
    <scope>NUCLEOTIDE SEQUENCE</scope>
    <source>
        <strain evidence="2">CGMCC 1.16012</strain>
    </source>
</reference>
<comment type="caution">
    <text evidence="2">The sequence shown here is derived from an EMBL/GenBank/DDBJ whole genome shotgun (WGS) entry which is preliminary data.</text>
</comment>
<dbReference type="OrthoDB" id="7868856at2"/>
<dbReference type="EMBL" id="BMKN01000002">
    <property type="protein sequence ID" value="GGE57447.1"/>
    <property type="molecule type" value="Genomic_DNA"/>
</dbReference>
<organism evidence="2 3">
    <name type="scientific">Actibacterium pelagium</name>
    <dbReference type="NCBI Taxonomy" id="2029103"/>
    <lineage>
        <taxon>Bacteria</taxon>
        <taxon>Pseudomonadati</taxon>
        <taxon>Pseudomonadota</taxon>
        <taxon>Alphaproteobacteria</taxon>
        <taxon>Rhodobacterales</taxon>
        <taxon>Roseobacteraceae</taxon>
        <taxon>Actibacterium</taxon>
    </lineage>
</organism>
<keyword evidence="3" id="KW-1185">Reference proteome</keyword>
<proteinExistence type="predicted"/>
<evidence type="ECO:0008006" key="4">
    <source>
        <dbReference type="Google" id="ProtNLM"/>
    </source>
</evidence>
<protein>
    <recommendedName>
        <fullName evidence="4">Twin-arginine translocation signal domain-containing protein</fullName>
    </recommendedName>
</protein>
<feature type="region of interest" description="Disordered" evidence="1">
    <location>
        <begin position="9"/>
        <end position="39"/>
    </location>
</feature>
<accession>A0A917AJB3</accession>
<evidence type="ECO:0000313" key="3">
    <source>
        <dbReference type="Proteomes" id="UP000606730"/>
    </source>
</evidence>
<gene>
    <name evidence="2" type="ORF">GCM10011517_26550</name>
</gene>
<dbReference type="AlphaFoldDB" id="A0A917AJB3"/>
<evidence type="ECO:0000256" key="1">
    <source>
        <dbReference type="SAM" id="MobiDB-lite"/>
    </source>
</evidence>
<name>A0A917AJB3_9RHOB</name>
<dbReference type="InterPro" id="IPR019546">
    <property type="entry name" value="TAT_signal_bac_arc"/>
</dbReference>
<dbReference type="InterPro" id="IPR006311">
    <property type="entry name" value="TAT_signal"/>
</dbReference>
<dbReference type="PROSITE" id="PS51318">
    <property type="entry name" value="TAT"/>
    <property type="match status" value="1"/>
</dbReference>